<feature type="region of interest" description="Disordered" evidence="1">
    <location>
        <begin position="1"/>
        <end position="26"/>
    </location>
</feature>
<dbReference type="EMBL" id="JAGPXC010000006">
    <property type="protein sequence ID" value="KAH6652249.1"/>
    <property type="molecule type" value="Genomic_DNA"/>
</dbReference>
<dbReference type="RefSeq" id="XP_045956527.1">
    <property type="nucleotide sequence ID" value="XM_046105974.1"/>
</dbReference>
<proteinExistence type="predicted"/>
<reference evidence="2" key="1">
    <citation type="journal article" date="2021" name="Nat. Commun.">
        <title>Genetic determinants of endophytism in the Arabidopsis root mycobiome.</title>
        <authorList>
            <person name="Mesny F."/>
            <person name="Miyauchi S."/>
            <person name="Thiergart T."/>
            <person name="Pickel B."/>
            <person name="Atanasova L."/>
            <person name="Karlsson M."/>
            <person name="Huettel B."/>
            <person name="Barry K.W."/>
            <person name="Haridas S."/>
            <person name="Chen C."/>
            <person name="Bauer D."/>
            <person name="Andreopoulos W."/>
            <person name="Pangilinan J."/>
            <person name="LaButti K."/>
            <person name="Riley R."/>
            <person name="Lipzen A."/>
            <person name="Clum A."/>
            <person name="Drula E."/>
            <person name="Henrissat B."/>
            <person name="Kohler A."/>
            <person name="Grigoriev I.V."/>
            <person name="Martin F.M."/>
            <person name="Hacquard S."/>
        </authorList>
    </citation>
    <scope>NUCLEOTIDE SEQUENCE</scope>
    <source>
        <strain evidence="2">MPI-SDFR-AT-0073</strain>
    </source>
</reference>
<evidence type="ECO:0000313" key="2">
    <source>
        <dbReference type="EMBL" id="KAH6652249.1"/>
    </source>
</evidence>
<sequence length="174" mass="20219">MFHARLNEDSSEMIAGNESENEDEMIDNNERGATIASAVNEEGETNPNHVWCCRKWYKHGRDHNRHKKYHDRPLACSAIETCLYRTTYNKELHKHYHSNHKRWAEKHNIPDLSFLCDHCGILISSKGNKQRHLRSCSPLAAKFQVSASDQNRRKRPGVRINMDVRTSTVPEVLL</sequence>
<dbReference type="GeneID" id="70134865"/>
<evidence type="ECO:0000256" key="1">
    <source>
        <dbReference type="SAM" id="MobiDB-lite"/>
    </source>
</evidence>
<accession>A0A9P8UHM1</accession>
<dbReference type="AlphaFoldDB" id="A0A9P8UHM1"/>
<organism evidence="2 3">
    <name type="scientific">Truncatella angustata</name>
    <dbReference type="NCBI Taxonomy" id="152316"/>
    <lineage>
        <taxon>Eukaryota</taxon>
        <taxon>Fungi</taxon>
        <taxon>Dikarya</taxon>
        <taxon>Ascomycota</taxon>
        <taxon>Pezizomycotina</taxon>
        <taxon>Sordariomycetes</taxon>
        <taxon>Xylariomycetidae</taxon>
        <taxon>Amphisphaeriales</taxon>
        <taxon>Sporocadaceae</taxon>
        <taxon>Truncatella</taxon>
    </lineage>
</organism>
<evidence type="ECO:0000313" key="3">
    <source>
        <dbReference type="Proteomes" id="UP000758603"/>
    </source>
</evidence>
<gene>
    <name evidence="2" type="ORF">BKA67DRAFT_648136</name>
</gene>
<comment type="caution">
    <text evidence="2">The sequence shown here is derived from an EMBL/GenBank/DDBJ whole genome shotgun (WGS) entry which is preliminary data.</text>
</comment>
<protein>
    <submittedName>
        <fullName evidence="2">Uncharacterized protein</fullName>
    </submittedName>
</protein>
<keyword evidence="3" id="KW-1185">Reference proteome</keyword>
<name>A0A9P8UHM1_9PEZI</name>
<dbReference type="Proteomes" id="UP000758603">
    <property type="component" value="Unassembled WGS sequence"/>
</dbReference>